<name>A0ABC8ZNL2_9POAL</name>
<evidence type="ECO:0000313" key="2">
    <source>
        <dbReference type="EMBL" id="CAL4965063.1"/>
    </source>
</evidence>
<dbReference type="PANTHER" id="PTHR34542:SF2">
    <property type="entry name" value="OS01G0136300 PROTEIN"/>
    <property type="match status" value="1"/>
</dbReference>
<reference evidence="2 3" key="2">
    <citation type="submission" date="2024-10" db="EMBL/GenBank/DDBJ databases">
        <authorList>
            <person name="Ryan C."/>
        </authorList>
    </citation>
    <scope>NUCLEOTIDE SEQUENCE [LARGE SCALE GENOMIC DNA]</scope>
</reference>
<evidence type="ECO:0000313" key="3">
    <source>
        <dbReference type="Proteomes" id="UP001497457"/>
    </source>
</evidence>
<gene>
    <name evidence="2" type="ORF">URODEC1_LOCUS47016</name>
</gene>
<dbReference type="AlphaFoldDB" id="A0ABC8ZNL2"/>
<dbReference type="EMBL" id="OZ075129">
    <property type="protein sequence ID" value="CAL4965063.1"/>
    <property type="molecule type" value="Genomic_DNA"/>
</dbReference>
<proteinExistence type="predicted"/>
<dbReference type="Proteomes" id="UP001497457">
    <property type="component" value="Chromosome 19rd"/>
</dbReference>
<feature type="region of interest" description="Disordered" evidence="1">
    <location>
        <begin position="30"/>
        <end position="73"/>
    </location>
</feature>
<organism evidence="2 3">
    <name type="scientific">Urochloa decumbens</name>
    <dbReference type="NCBI Taxonomy" id="240449"/>
    <lineage>
        <taxon>Eukaryota</taxon>
        <taxon>Viridiplantae</taxon>
        <taxon>Streptophyta</taxon>
        <taxon>Embryophyta</taxon>
        <taxon>Tracheophyta</taxon>
        <taxon>Spermatophyta</taxon>
        <taxon>Magnoliopsida</taxon>
        <taxon>Liliopsida</taxon>
        <taxon>Poales</taxon>
        <taxon>Poaceae</taxon>
        <taxon>PACMAD clade</taxon>
        <taxon>Panicoideae</taxon>
        <taxon>Panicodae</taxon>
        <taxon>Paniceae</taxon>
        <taxon>Melinidinae</taxon>
        <taxon>Urochloa</taxon>
    </lineage>
</organism>
<reference evidence="3" key="1">
    <citation type="submission" date="2024-06" db="EMBL/GenBank/DDBJ databases">
        <authorList>
            <person name="Ryan C."/>
        </authorList>
    </citation>
    <scope>NUCLEOTIDE SEQUENCE [LARGE SCALE GENOMIC DNA]</scope>
</reference>
<accession>A0ABC8ZNL2</accession>
<evidence type="ECO:0000256" key="1">
    <source>
        <dbReference type="SAM" id="MobiDB-lite"/>
    </source>
</evidence>
<keyword evidence="3" id="KW-1185">Reference proteome</keyword>
<protein>
    <submittedName>
        <fullName evidence="2">Uncharacterized protein</fullName>
    </submittedName>
</protein>
<dbReference type="PANTHER" id="PTHR34542">
    <property type="entry name" value="OS08G0359900 PROTEIN"/>
    <property type="match status" value="1"/>
</dbReference>
<sequence>MAVGRVRVCRPKAKSFWTLVRRLLLRRGHHRPPAAGGAEEDRKEEKSGLLSRSSLEQLLGTENAGAPADSDACRCAKKHGQPVAVLARPEAAPVSAATATGGRGGAAVHHRRFAFGGFRRRLLMRRPWRPVLVAIPE</sequence>